<feature type="coiled-coil region" evidence="6">
    <location>
        <begin position="24"/>
        <end position="56"/>
    </location>
</feature>
<dbReference type="Ensembl" id="ENSMFAT00000020057.2">
    <property type="protein sequence ID" value="ENSMFAP00000045753.2"/>
    <property type="gene ID" value="ENSMFAG00000000586.2"/>
</dbReference>
<dbReference type="PRINTS" id="PR01574">
    <property type="entry name" value="TUBBYPROTEIN"/>
</dbReference>
<proteinExistence type="inferred from homology"/>
<sequence length="549" mass="62197">MLVRILTPHSCFCRMSQDDDTLRRDILEHELAAMRLQKLEQQRRLFEKKQRQKRQELFMVQANPDASLWLWRSCLREERLLGDRGLRNPFLRKKVSEAHLPSGIHSALGTVSCGGDGRGEHGLLTPRTEAVFRNLGLQSPFSSWLPDNSDPELEEVSVENGSVSPPPFKQSPRIRRKGWQARQRPGTRAEGESESQDVGDAYKAPSMGPNPGMDGDWVYENLAFYKEEDLEKKREASESTGPNSAAANEELFEALKGEGGTDSDHMRQEASLAIRSPCPRLQEDMEAYVLRPAVPGTRMQCYLTRDRRGVDKGLFPLYYLYLETSDSLKVQSAGPTALGHFLLAGRKRRRSKTSNYLISLDPTDLSRDGDNFVGKVRSNIFGTKFTIFDNGVNPDREHLIKNTARIRRELGAVCYEPNILGYLGPRKMTAILPGTNSQNQRIDVQPRNEQESLLSRYQRGEKQGLLLLHSKTPSWNKENGVYTLNFHGRVTRASVKNFQIVDPKHPEHLVLQFGRVGPDTFTMDFCFPFSPLQAFGVCLSSFSWKLAVE</sequence>
<evidence type="ECO:0000256" key="6">
    <source>
        <dbReference type="SAM" id="Coils"/>
    </source>
</evidence>
<keyword evidence="4" id="KW-0963">Cytoplasm</keyword>
<evidence type="ECO:0000256" key="7">
    <source>
        <dbReference type="SAM" id="MobiDB-lite"/>
    </source>
</evidence>
<evidence type="ECO:0000256" key="5">
    <source>
        <dbReference type="ARBA" id="ARBA00022525"/>
    </source>
</evidence>
<dbReference type="GO" id="GO:0005929">
    <property type="term" value="C:cilium"/>
    <property type="evidence" value="ECO:0007669"/>
    <property type="project" value="TreeGrafter"/>
</dbReference>
<dbReference type="GO" id="GO:0061512">
    <property type="term" value="P:protein localization to cilium"/>
    <property type="evidence" value="ECO:0007669"/>
    <property type="project" value="TreeGrafter"/>
</dbReference>
<name>A0A2K5X8F5_MACFA</name>
<dbReference type="GO" id="GO:0005576">
    <property type="term" value="C:extracellular region"/>
    <property type="evidence" value="ECO:0007669"/>
    <property type="project" value="UniProtKB-SubCell"/>
</dbReference>
<dbReference type="GO" id="GO:0044877">
    <property type="term" value="F:protein-containing complex binding"/>
    <property type="evidence" value="ECO:0007669"/>
    <property type="project" value="Ensembl"/>
</dbReference>
<keyword evidence="11" id="KW-1185">Reference proteome</keyword>
<dbReference type="PANTHER" id="PTHR16517:SF24">
    <property type="entry name" value="TUBBY-RELATED PROTEIN 2"/>
    <property type="match status" value="1"/>
</dbReference>
<evidence type="ECO:0000313" key="11">
    <source>
        <dbReference type="Proteomes" id="UP000233100"/>
    </source>
</evidence>
<dbReference type="Bgee" id="ENSMFAG00000000586">
    <property type="expression patterns" value="Expressed in multicellular organism"/>
</dbReference>
<dbReference type="GO" id="GO:0005737">
    <property type="term" value="C:cytoplasm"/>
    <property type="evidence" value="ECO:0007669"/>
    <property type="project" value="UniProtKB-SubCell"/>
</dbReference>
<comment type="subcellular location">
    <subcellularLocation>
        <location evidence="1">Cytoplasm</location>
    </subcellularLocation>
    <subcellularLocation>
        <location evidence="2">Secreted</location>
    </subcellularLocation>
</comment>
<dbReference type="InterPro" id="IPR025659">
    <property type="entry name" value="Tubby-like_C"/>
</dbReference>
<dbReference type="InterPro" id="IPR018066">
    <property type="entry name" value="Tubby_C_CS"/>
</dbReference>
<evidence type="ECO:0000259" key="8">
    <source>
        <dbReference type="Pfam" id="PF01167"/>
    </source>
</evidence>
<feature type="domain" description="Tubby C-terminal" evidence="8">
    <location>
        <begin position="291"/>
        <end position="542"/>
    </location>
</feature>
<dbReference type="Pfam" id="PF01167">
    <property type="entry name" value="Tub"/>
    <property type="match status" value="1"/>
</dbReference>
<evidence type="ECO:0000256" key="3">
    <source>
        <dbReference type="ARBA" id="ARBA00007129"/>
    </source>
</evidence>
<reference evidence="10" key="2">
    <citation type="submission" date="2025-08" db="UniProtKB">
        <authorList>
            <consortium name="Ensembl"/>
        </authorList>
    </citation>
    <scope>IDENTIFICATION</scope>
</reference>
<dbReference type="PROSITE" id="PS01200">
    <property type="entry name" value="TUB_1"/>
    <property type="match status" value="1"/>
</dbReference>
<feature type="region of interest" description="Disordered" evidence="7">
    <location>
        <begin position="143"/>
        <end position="213"/>
    </location>
</feature>
<accession>A0A2K5X8F5</accession>
<evidence type="ECO:0000256" key="4">
    <source>
        <dbReference type="ARBA" id="ARBA00022490"/>
    </source>
</evidence>
<protein>
    <submittedName>
        <fullName evidence="10">TUB like protein 2</fullName>
    </submittedName>
</protein>
<gene>
    <name evidence="10" type="primary">TULP2</name>
</gene>
<keyword evidence="6" id="KW-0175">Coiled coil</keyword>
<reference evidence="10" key="3">
    <citation type="submission" date="2025-09" db="UniProtKB">
        <authorList>
            <consortium name="Ensembl"/>
        </authorList>
    </citation>
    <scope>IDENTIFICATION</scope>
</reference>
<dbReference type="STRING" id="9541.ENSMFAP00000045753"/>
<dbReference type="Proteomes" id="UP000233100">
    <property type="component" value="Chromosome 19"/>
</dbReference>
<keyword evidence="5" id="KW-0964">Secreted</keyword>
<dbReference type="AlphaFoldDB" id="A0A2K5X8F5"/>
<evidence type="ECO:0000259" key="9">
    <source>
        <dbReference type="Pfam" id="PF16322"/>
    </source>
</evidence>
<dbReference type="InterPro" id="IPR000007">
    <property type="entry name" value="Tubby_C"/>
</dbReference>
<organism evidence="10 11">
    <name type="scientific">Macaca fascicularis</name>
    <name type="common">Crab-eating macaque</name>
    <name type="synonym">Cynomolgus monkey</name>
    <dbReference type="NCBI Taxonomy" id="9541"/>
    <lineage>
        <taxon>Eukaryota</taxon>
        <taxon>Metazoa</taxon>
        <taxon>Chordata</taxon>
        <taxon>Craniata</taxon>
        <taxon>Vertebrata</taxon>
        <taxon>Euteleostomi</taxon>
        <taxon>Mammalia</taxon>
        <taxon>Eutheria</taxon>
        <taxon>Euarchontoglires</taxon>
        <taxon>Primates</taxon>
        <taxon>Haplorrhini</taxon>
        <taxon>Catarrhini</taxon>
        <taxon>Cercopithecidae</taxon>
        <taxon>Cercopithecinae</taxon>
        <taxon>Macaca</taxon>
    </lineage>
</organism>
<evidence type="ECO:0000313" key="10">
    <source>
        <dbReference type="Ensembl" id="ENSMFAP00000045753.2"/>
    </source>
</evidence>
<evidence type="ECO:0000256" key="2">
    <source>
        <dbReference type="ARBA" id="ARBA00004613"/>
    </source>
</evidence>
<reference evidence="10 11" key="1">
    <citation type="submission" date="2013-03" db="EMBL/GenBank/DDBJ databases">
        <authorList>
            <person name="Warren W."/>
            <person name="Wilson R.K."/>
        </authorList>
    </citation>
    <scope>NUCLEOTIDE SEQUENCE</scope>
</reference>
<dbReference type="Pfam" id="PF16322">
    <property type="entry name" value="Tub_N"/>
    <property type="match status" value="1"/>
</dbReference>
<dbReference type="GeneTree" id="ENSGT00940000161908"/>
<dbReference type="SUPFAM" id="SSF54518">
    <property type="entry name" value="Tubby C-terminal domain-like"/>
    <property type="match status" value="1"/>
</dbReference>
<evidence type="ECO:0000256" key="1">
    <source>
        <dbReference type="ARBA" id="ARBA00004496"/>
    </source>
</evidence>
<dbReference type="VEuPathDB" id="HostDB:ENSMFAG00000000586"/>
<feature type="domain" description="Tubby N-terminal" evidence="9">
    <location>
        <begin position="41"/>
        <end position="261"/>
    </location>
</feature>
<dbReference type="Gene3D" id="3.20.90.10">
    <property type="entry name" value="Tubby Protein, Chain A"/>
    <property type="match status" value="1"/>
</dbReference>
<dbReference type="PRINTS" id="PR01573">
    <property type="entry name" value="SUPERTUBBY"/>
</dbReference>
<comment type="similarity">
    <text evidence="3">Belongs to the TUB family.</text>
</comment>
<dbReference type="PANTHER" id="PTHR16517">
    <property type="entry name" value="TUBBY-RELATED"/>
    <property type="match status" value="1"/>
</dbReference>
<dbReference type="InterPro" id="IPR005398">
    <property type="entry name" value="Tubby_N"/>
</dbReference>